<dbReference type="InterPro" id="IPR001763">
    <property type="entry name" value="Rhodanese-like_dom"/>
</dbReference>
<sequence>MKKKFHHSALLILLIGIILGVGVTQIFRNQFGNFSQPQKTTLSFKEQGNVGKVVPSEVAYNMRQQGADLVLVDVREKEEWDTEHIPGAVWVPHSKLKEGDSQAWSLLETLSKTHQNVLTYCGAGHRSGFIAKQAQDKGLANVFNLDGFSFWKQKYPIIKGEATPDKEAKMIHLDEAYYYYTTFKDVQFVDVREIESIELTGGNKIKGSSWIPLSELSKRLTEVNCKNDVVFVCEGTFDGGECSASPAAAKIAIERGSCPASKMKYLLEGHGAWEAAGYPVEKVKK</sequence>
<protein>
    <recommendedName>
        <fullName evidence="1">Rhodanese domain-containing protein</fullName>
    </recommendedName>
</protein>
<dbReference type="STRING" id="1797785.A3B45_05035"/>
<dbReference type="InterPro" id="IPR036873">
    <property type="entry name" value="Rhodanese-like_dom_sf"/>
</dbReference>
<feature type="domain" description="Rhodanese" evidence="1">
    <location>
        <begin position="182"/>
        <end position="282"/>
    </location>
</feature>
<dbReference type="PROSITE" id="PS50206">
    <property type="entry name" value="RHODANESE_3"/>
    <property type="match status" value="2"/>
</dbReference>
<dbReference type="SUPFAM" id="SSF52821">
    <property type="entry name" value="Rhodanese/Cell cycle control phosphatase"/>
    <property type="match status" value="2"/>
</dbReference>
<feature type="domain" description="Rhodanese" evidence="1">
    <location>
        <begin position="65"/>
        <end position="159"/>
    </location>
</feature>
<dbReference type="PANTHER" id="PTHR43031:SF16">
    <property type="entry name" value="OXIDOREDUCTASE"/>
    <property type="match status" value="1"/>
</dbReference>
<dbReference type="PANTHER" id="PTHR43031">
    <property type="entry name" value="FAD-DEPENDENT OXIDOREDUCTASE"/>
    <property type="match status" value="1"/>
</dbReference>
<dbReference type="Gene3D" id="3.40.250.10">
    <property type="entry name" value="Rhodanese-like domain"/>
    <property type="match status" value="2"/>
</dbReference>
<name>A0A1F5KUI1_9BACT</name>
<comment type="caution">
    <text evidence="2">The sequence shown here is derived from an EMBL/GenBank/DDBJ whole genome shotgun (WGS) entry which is preliminary data.</text>
</comment>
<accession>A0A1F5KUI1</accession>
<gene>
    <name evidence="2" type="ORF">A3B45_05035</name>
</gene>
<evidence type="ECO:0000313" key="3">
    <source>
        <dbReference type="Proteomes" id="UP000178565"/>
    </source>
</evidence>
<dbReference type="CDD" id="cd00158">
    <property type="entry name" value="RHOD"/>
    <property type="match status" value="2"/>
</dbReference>
<reference evidence="2 3" key="1">
    <citation type="journal article" date="2016" name="Nat. Commun.">
        <title>Thousands of microbial genomes shed light on interconnected biogeochemical processes in an aquifer system.</title>
        <authorList>
            <person name="Anantharaman K."/>
            <person name="Brown C.T."/>
            <person name="Hug L.A."/>
            <person name="Sharon I."/>
            <person name="Castelle C.J."/>
            <person name="Probst A.J."/>
            <person name="Thomas B.C."/>
            <person name="Singh A."/>
            <person name="Wilkins M.J."/>
            <person name="Karaoz U."/>
            <person name="Brodie E.L."/>
            <person name="Williams K.H."/>
            <person name="Hubbard S.S."/>
            <person name="Banfield J.F."/>
        </authorList>
    </citation>
    <scope>NUCLEOTIDE SEQUENCE [LARGE SCALE GENOMIC DNA]</scope>
</reference>
<dbReference type="EMBL" id="MFDM01000001">
    <property type="protein sequence ID" value="OGE44485.1"/>
    <property type="molecule type" value="Genomic_DNA"/>
</dbReference>
<dbReference type="SMART" id="SM00450">
    <property type="entry name" value="RHOD"/>
    <property type="match status" value="2"/>
</dbReference>
<organism evidence="2 3">
    <name type="scientific">Candidatus Daviesbacteria bacterium RIFCSPLOWO2_01_FULL_39_12</name>
    <dbReference type="NCBI Taxonomy" id="1797785"/>
    <lineage>
        <taxon>Bacteria</taxon>
        <taxon>Candidatus Daviesiibacteriota</taxon>
    </lineage>
</organism>
<dbReference type="Proteomes" id="UP000178565">
    <property type="component" value="Unassembled WGS sequence"/>
</dbReference>
<dbReference type="InterPro" id="IPR050229">
    <property type="entry name" value="GlpE_sulfurtransferase"/>
</dbReference>
<proteinExistence type="predicted"/>
<evidence type="ECO:0000259" key="1">
    <source>
        <dbReference type="PROSITE" id="PS50206"/>
    </source>
</evidence>
<dbReference type="AlphaFoldDB" id="A0A1F5KUI1"/>
<evidence type="ECO:0000313" key="2">
    <source>
        <dbReference type="EMBL" id="OGE44485.1"/>
    </source>
</evidence>
<dbReference type="Pfam" id="PF00581">
    <property type="entry name" value="Rhodanese"/>
    <property type="match status" value="1"/>
</dbReference>